<dbReference type="PATRIC" id="fig|272562.8.peg.1423"/>
<dbReference type="HOGENOM" id="CLU_2715139_0_0_9"/>
<protein>
    <submittedName>
        <fullName evidence="1">Uncharacterized protein</fullName>
    </submittedName>
</protein>
<dbReference type="PIR" id="F97050">
    <property type="entry name" value="F97050"/>
</dbReference>
<dbReference type="AlphaFoldDB" id="Q97JQ2"/>
<sequence>MKRDKKVTTYPNIKIIKPFFWKECRFCHKEFKKEQGFEIEDLCKVQRSLYRSISDKYKDIFSLIVVMIAVKP</sequence>
<dbReference type="Proteomes" id="UP000000814">
    <property type="component" value="Chromosome"/>
</dbReference>
<dbReference type="GeneID" id="44997728"/>
<dbReference type="EMBL" id="AE001437">
    <property type="protein sequence ID" value="AAK79193.1"/>
    <property type="molecule type" value="Genomic_DNA"/>
</dbReference>
<name>Q97JQ2_CLOAB</name>
<dbReference type="RefSeq" id="WP_010964534.1">
    <property type="nucleotide sequence ID" value="NC_003030.1"/>
</dbReference>
<keyword evidence="2" id="KW-1185">Reference proteome</keyword>
<proteinExistence type="predicted"/>
<organism evidence="1 2">
    <name type="scientific">Clostridium acetobutylicum (strain ATCC 824 / DSM 792 / JCM 1419 / IAM 19013 / LMG 5710 / NBRC 13948 / NRRL B-527 / VKM B-1787 / 2291 / W)</name>
    <dbReference type="NCBI Taxonomy" id="272562"/>
    <lineage>
        <taxon>Bacteria</taxon>
        <taxon>Bacillati</taxon>
        <taxon>Bacillota</taxon>
        <taxon>Clostridia</taxon>
        <taxon>Eubacteriales</taxon>
        <taxon>Clostridiaceae</taxon>
        <taxon>Clostridium</taxon>
    </lineage>
</organism>
<accession>Q97JQ2</accession>
<reference evidence="1 2" key="1">
    <citation type="journal article" date="2001" name="J. Bacteriol.">
        <title>Genome sequence and comparative analysis of the solvent-producing bacterium Clostridium acetobutylicum.</title>
        <authorList>
            <person name="Nolling J."/>
            <person name="Breton G."/>
            <person name="Omelchenko M.V."/>
            <person name="Makarova K.S."/>
            <person name="Zeng Q."/>
            <person name="Gibson R."/>
            <person name="Lee H.M."/>
            <person name="Dubois J."/>
            <person name="Qiu D."/>
            <person name="Hitti J."/>
            <person name="Wolf Y.I."/>
            <person name="Tatusov R.L."/>
            <person name="Sabathe F."/>
            <person name="Doucette-Stamm L."/>
            <person name="Soucaille P."/>
            <person name="Daly M.J."/>
            <person name="Bennett G.N."/>
            <person name="Koonin E.V."/>
            <person name="Smith D.R."/>
        </authorList>
    </citation>
    <scope>NUCLEOTIDE SEQUENCE [LARGE SCALE GENOMIC DNA]</scope>
    <source>
        <strain evidence="2">ATCC 824 / DSM 792 / JCM 1419 / LMG 5710 / VKM B-1787</strain>
    </source>
</reference>
<dbReference type="STRING" id="272562.CA_C1221"/>
<gene>
    <name evidence="1" type="ordered locus">CA_C1221</name>
</gene>
<dbReference type="OrthoDB" id="1957540at2"/>
<evidence type="ECO:0000313" key="2">
    <source>
        <dbReference type="Proteomes" id="UP000000814"/>
    </source>
</evidence>
<dbReference type="KEGG" id="cac:CA_C1221"/>
<evidence type="ECO:0000313" key="1">
    <source>
        <dbReference type="EMBL" id="AAK79193.1"/>
    </source>
</evidence>